<dbReference type="Proteomes" id="UP000001890">
    <property type="component" value="Chromosome"/>
</dbReference>
<organism evidence="1 2">
    <name type="scientific">Xanthomonas albilineans (strain GPE PC73 / CFBP 7063)</name>
    <dbReference type="NCBI Taxonomy" id="380358"/>
    <lineage>
        <taxon>Bacteria</taxon>
        <taxon>Pseudomonadati</taxon>
        <taxon>Pseudomonadota</taxon>
        <taxon>Gammaproteobacteria</taxon>
        <taxon>Lysobacterales</taxon>
        <taxon>Lysobacteraceae</taxon>
        <taxon>Xanthomonas</taxon>
    </lineage>
</organism>
<dbReference type="KEGG" id="xal:XALC_0194"/>
<accession>D2U936</accession>
<protein>
    <submittedName>
        <fullName evidence="1">Uncharacterized protein</fullName>
    </submittedName>
</protein>
<dbReference type="RefSeq" id="WP_012914757.1">
    <property type="nucleotide sequence ID" value="NC_013722.1"/>
</dbReference>
<dbReference type="STRING" id="380358.XALC_0194"/>
<keyword evidence="2" id="KW-1185">Reference proteome</keyword>
<gene>
    <name evidence="1" type="ordered locus">XALc_0194</name>
</gene>
<sequence length="77" mass="9057">MEETREQRAISMLLDKVSALEHFIEDFMPLIIAASSNREQVEREMSKWALQETGEEDQEHHYRVQLAADVLERLQSL</sequence>
<dbReference type="EMBL" id="FP565176">
    <property type="protein sequence ID" value="CBA14739.1"/>
    <property type="molecule type" value="Genomic_DNA"/>
</dbReference>
<reference evidence="1 2" key="1">
    <citation type="journal article" date="2009" name="BMC Genomics">
        <title>The complete genome sequence of Xanthomonas albilineans provides new insights into the reductive genome evolution of the xylem-limited Xanthomonadaceae.</title>
        <authorList>
            <person name="Pieretti I."/>
            <person name="Royer M."/>
            <person name="Barbe V."/>
            <person name="Carrere S."/>
            <person name="Koebnik R."/>
            <person name="Cociancich S."/>
            <person name="Couloux A."/>
            <person name="Darrasse A."/>
            <person name="Gouzy J."/>
            <person name="Jacques M.A."/>
            <person name="Lauber E."/>
            <person name="Manceau C."/>
            <person name="Mangenot S."/>
            <person name="Poussier S."/>
            <person name="Segurens B."/>
            <person name="Szurek B."/>
            <person name="Verdier V."/>
            <person name="Arlat M."/>
            <person name="Rott P."/>
        </authorList>
    </citation>
    <scope>NUCLEOTIDE SEQUENCE [LARGE SCALE GENOMIC DNA]</scope>
    <source>
        <strain evidence="2">GPE PC73 / CFBP 7063</strain>
    </source>
</reference>
<dbReference type="AlphaFoldDB" id="D2U936"/>
<evidence type="ECO:0000313" key="2">
    <source>
        <dbReference type="Proteomes" id="UP000001890"/>
    </source>
</evidence>
<proteinExistence type="predicted"/>
<evidence type="ECO:0000313" key="1">
    <source>
        <dbReference type="EMBL" id="CBA14739.1"/>
    </source>
</evidence>
<name>D2U936_XANAP</name>